<feature type="transmembrane region" description="Helical" evidence="5">
    <location>
        <begin position="179"/>
        <end position="198"/>
    </location>
</feature>
<dbReference type="InterPro" id="IPR011701">
    <property type="entry name" value="MFS"/>
</dbReference>
<gene>
    <name evidence="7" type="ORF">SHTP_4314</name>
</gene>
<dbReference type="InterPro" id="IPR036259">
    <property type="entry name" value="MFS_trans_sf"/>
</dbReference>
<dbReference type="RefSeq" id="WP_096371812.1">
    <property type="nucleotide sequence ID" value="NZ_AP017624.1"/>
</dbReference>
<evidence type="ECO:0000313" key="7">
    <source>
        <dbReference type="EMBL" id="BAV43242.1"/>
    </source>
</evidence>
<dbReference type="Proteomes" id="UP000218067">
    <property type="component" value="Chromosome"/>
</dbReference>
<feature type="domain" description="Major facilitator superfamily (MFS) profile" evidence="6">
    <location>
        <begin position="25"/>
        <end position="401"/>
    </location>
</feature>
<evidence type="ECO:0000256" key="4">
    <source>
        <dbReference type="ARBA" id="ARBA00023136"/>
    </source>
</evidence>
<feature type="transmembrane region" description="Helical" evidence="5">
    <location>
        <begin position="314"/>
        <end position="334"/>
    </location>
</feature>
<feature type="transmembrane region" description="Helical" evidence="5">
    <location>
        <begin position="114"/>
        <end position="132"/>
    </location>
</feature>
<dbReference type="Pfam" id="PF07690">
    <property type="entry name" value="MFS_1"/>
    <property type="match status" value="1"/>
</dbReference>
<reference evidence="7 8" key="1">
    <citation type="submission" date="2016-08" db="EMBL/GenBank/DDBJ databases">
        <title>Complete genome sequence of Mycobacterium shinshuense, a subspecies of M. ulcerans.</title>
        <authorList>
            <person name="Yoshida M."/>
            <person name="Ogura Y."/>
            <person name="Hayashi T."/>
            <person name="Hoshino Y."/>
        </authorList>
    </citation>
    <scope>NUCLEOTIDE SEQUENCE [LARGE SCALE GENOMIC DNA]</scope>
    <source>
        <strain evidence="8">ATCC 33728</strain>
    </source>
</reference>
<dbReference type="InterPro" id="IPR020846">
    <property type="entry name" value="MFS_dom"/>
</dbReference>
<evidence type="ECO:0000259" key="6">
    <source>
        <dbReference type="PROSITE" id="PS50850"/>
    </source>
</evidence>
<dbReference type="EMBL" id="AP017624">
    <property type="protein sequence ID" value="BAV43242.1"/>
    <property type="molecule type" value="Genomic_DNA"/>
</dbReference>
<evidence type="ECO:0000313" key="8">
    <source>
        <dbReference type="Proteomes" id="UP000218067"/>
    </source>
</evidence>
<dbReference type="GeneID" id="93438886"/>
<dbReference type="GO" id="GO:0005886">
    <property type="term" value="C:plasma membrane"/>
    <property type="evidence" value="ECO:0007669"/>
    <property type="project" value="UniProtKB-SubCell"/>
</dbReference>
<feature type="transmembrane region" description="Helical" evidence="5">
    <location>
        <begin position="54"/>
        <end position="78"/>
    </location>
</feature>
<feature type="transmembrane region" description="Helical" evidence="5">
    <location>
        <begin position="144"/>
        <end position="167"/>
    </location>
</feature>
<feature type="transmembrane region" description="Helical" evidence="5">
    <location>
        <begin position="288"/>
        <end position="308"/>
    </location>
</feature>
<feature type="transmembrane region" description="Helical" evidence="5">
    <location>
        <begin position="25"/>
        <end position="48"/>
    </location>
</feature>
<keyword evidence="4 5" id="KW-0472">Membrane</keyword>
<evidence type="ECO:0000256" key="5">
    <source>
        <dbReference type="SAM" id="Phobius"/>
    </source>
</evidence>
<feature type="transmembrane region" description="Helical" evidence="5">
    <location>
        <begin position="223"/>
        <end position="245"/>
    </location>
</feature>
<dbReference type="SUPFAM" id="SSF103473">
    <property type="entry name" value="MFS general substrate transporter"/>
    <property type="match status" value="1"/>
</dbReference>
<feature type="transmembrane region" description="Helical" evidence="5">
    <location>
        <begin position="355"/>
        <end position="372"/>
    </location>
</feature>
<organism evidence="7 8">
    <name type="scientific">Mycobacterium ulcerans subsp. shinshuense</name>
    <dbReference type="NCBI Taxonomy" id="1124626"/>
    <lineage>
        <taxon>Bacteria</taxon>
        <taxon>Bacillati</taxon>
        <taxon>Actinomycetota</taxon>
        <taxon>Actinomycetes</taxon>
        <taxon>Mycobacteriales</taxon>
        <taxon>Mycobacteriaceae</taxon>
        <taxon>Mycobacterium</taxon>
        <taxon>Mycobacterium ulcerans group</taxon>
    </lineage>
</organism>
<dbReference type="InterPro" id="IPR052524">
    <property type="entry name" value="MFS_Cyanate_Porter"/>
</dbReference>
<feature type="transmembrane region" description="Helical" evidence="5">
    <location>
        <begin position="90"/>
        <end position="108"/>
    </location>
</feature>
<proteinExistence type="predicted"/>
<dbReference type="GO" id="GO:0022857">
    <property type="term" value="F:transmembrane transporter activity"/>
    <property type="evidence" value="ECO:0007669"/>
    <property type="project" value="InterPro"/>
</dbReference>
<dbReference type="Gene3D" id="1.20.1250.20">
    <property type="entry name" value="MFS general substrate transporter like domains"/>
    <property type="match status" value="1"/>
</dbReference>
<evidence type="ECO:0000256" key="3">
    <source>
        <dbReference type="ARBA" id="ARBA00022989"/>
    </source>
</evidence>
<evidence type="ECO:0000256" key="1">
    <source>
        <dbReference type="ARBA" id="ARBA00004651"/>
    </source>
</evidence>
<dbReference type="PANTHER" id="PTHR23523">
    <property type="match status" value="1"/>
</dbReference>
<feature type="transmembrane region" description="Helical" evidence="5">
    <location>
        <begin position="257"/>
        <end position="276"/>
    </location>
</feature>
<evidence type="ECO:0000256" key="2">
    <source>
        <dbReference type="ARBA" id="ARBA00022692"/>
    </source>
</evidence>
<sequence length="435" mass="45472">MTAVAAPVIHDPTAGRSLFASRVTVLLAIALSAFTMRSAVTSMAPLLARVADTMGFGGTVIGVFGMLPTAMFALAGFAAPLSRRFGPERLALLSVLATAAGTAGRSMASDTSELMAFTTLALVGMGIANIVVPPLVKKYFNDRVALMSAIYLACLQLGTIMPAVAAVPLAESYGWRASLAIWALIPAVAVLPWILVLVRRRTNGTDHAARTGKKIGPIWRSPISWGLTFMFSMTSLITYAMFAWLPVIVTSAGGSEALGGAMVATFSGVGFLATLVTPRLCARVANPFPIVAASALCFLVGFAGLLWAPLTAPIVWAIFLGLGPSTFPAAITLINLRSRSESGSAALSGFTQGMGYLLASPGPLIFGILYNATGRWELSFGFLLVPLIALLAGGYHACKPRYLEDTLTPSRKSGSDAVEDVVEGERLQECSTSCA</sequence>
<comment type="subcellular location">
    <subcellularLocation>
        <location evidence="1">Cell membrane</location>
        <topology evidence="1">Multi-pass membrane protein</topology>
    </subcellularLocation>
</comment>
<protein>
    <submittedName>
        <fullName evidence="7">MFS transporter</fullName>
    </submittedName>
</protein>
<keyword evidence="2 5" id="KW-0812">Transmembrane</keyword>
<feature type="transmembrane region" description="Helical" evidence="5">
    <location>
        <begin position="378"/>
        <end position="398"/>
    </location>
</feature>
<accession>A0A1B4Y861</accession>
<dbReference type="AlphaFoldDB" id="A0A1B4Y861"/>
<dbReference type="PROSITE" id="PS50850">
    <property type="entry name" value="MFS"/>
    <property type="match status" value="1"/>
</dbReference>
<dbReference type="PANTHER" id="PTHR23523:SF2">
    <property type="entry name" value="2-NITROIMIDAZOLE TRANSPORTER"/>
    <property type="match status" value="1"/>
</dbReference>
<name>A0A1B4Y861_MYCUL</name>
<keyword evidence="3 5" id="KW-1133">Transmembrane helix</keyword>